<feature type="compositionally biased region" description="Polar residues" evidence="1">
    <location>
        <begin position="56"/>
        <end position="65"/>
    </location>
</feature>
<feature type="region of interest" description="Disordered" evidence="1">
    <location>
        <begin position="265"/>
        <end position="303"/>
    </location>
</feature>
<gene>
    <name evidence="2" type="ORF">CBR_g41329</name>
</gene>
<dbReference type="EMBL" id="BFEA01000559">
    <property type="protein sequence ID" value="GBG86335.1"/>
    <property type="molecule type" value="Genomic_DNA"/>
</dbReference>
<evidence type="ECO:0000313" key="2">
    <source>
        <dbReference type="EMBL" id="GBG86335.1"/>
    </source>
</evidence>
<feature type="region of interest" description="Disordered" evidence="1">
    <location>
        <begin position="56"/>
        <end position="79"/>
    </location>
</feature>
<accession>A0A388LVQ3</accession>
<keyword evidence="3" id="KW-1185">Reference proteome</keyword>
<protein>
    <submittedName>
        <fullName evidence="2">Uncharacterized protein</fullName>
    </submittedName>
</protein>
<feature type="compositionally biased region" description="Basic and acidic residues" evidence="1">
    <location>
        <begin position="355"/>
        <end position="386"/>
    </location>
</feature>
<feature type="region of interest" description="Disordered" evidence="1">
    <location>
        <begin position="174"/>
        <end position="245"/>
    </location>
</feature>
<feature type="compositionally biased region" description="Basic and acidic residues" evidence="1">
    <location>
        <begin position="66"/>
        <end position="77"/>
    </location>
</feature>
<dbReference type="AlphaFoldDB" id="A0A388LVQ3"/>
<dbReference type="Proteomes" id="UP000265515">
    <property type="component" value="Unassembled WGS sequence"/>
</dbReference>
<evidence type="ECO:0000256" key="1">
    <source>
        <dbReference type="SAM" id="MobiDB-lite"/>
    </source>
</evidence>
<evidence type="ECO:0000313" key="3">
    <source>
        <dbReference type="Proteomes" id="UP000265515"/>
    </source>
</evidence>
<sequence length="400" mass="43208">MQPTSPAHNTLLLRLLEEGERLQHTVTSPERQNHSLAGTASSFCLEAGMPALGRSESATVSSLSSDEPRKLQIDSELRTSPCGPFTSSARCKVRIDSELLTSPCGPSASSAPHATVLRGQENVRSNPPHLQLGTVFPCSPPFSYVETQDWQSCKVLEGPAAGVLETGGSEYERHASEGVSVDFGSKSTAAPGEEELSSEYERHASEGASVDSEGKSTAALGEEELSQEAHALQREEETQHWPAREVLKGLDAGVLETWASEYERHASEGASVDFESKSTAASGEEELSQEAHALQREEGTQHWPAREVVKGFDEGVLETWASEYECHASEGAFVDFESKSTATSGEEELSQEAHAQQREQETQHWPAREVLRGARCRSAGDQDVRRGSAQPFGCGDDARG</sequence>
<comment type="caution">
    <text evidence="2">The sequence shown here is derived from an EMBL/GenBank/DDBJ whole genome shotgun (WGS) entry which is preliminary data.</text>
</comment>
<name>A0A388LVQ3_CHABU</name>
<feature type="compositionally biased region" description="Basic and acidic residues" evidence="1">
    <location>
        <begin position="231"/>
        <end position="245"/>
    </location>
</feature>
<feature type="region of interest" description="Disordered" evidence="1">
    <location>
        <begin position="338"/>
        <end position="400"/>
    </location>
</feature>
<feature type="compositionally biased region" description="Basic and acidic residues" evidence="1">
    <location>
        <begin position="293"/>
        <end position="303"/>
    </location>
</feature>
<reference evidence="2 3" key="1">
    <citation type="journal article" date="2018" name="Cell">
        <title>The Chara Genome: Secondary Complexity and Implications for Plant Terrestrialization.</title>
        <authorList>
            <person name="Nishiyama T."/>
            <person name="Sakayama H."/>
            <person name="Vries J.D."/>
            <person name="Buschmann H."/>
            <person name="Saint-Marcoux D."/>
            <person name="Ullrich K.K."/>
            <person name="Haas F.B."/>
            <person name="Vanderstraeten L."/>
            <person name="Becker D."/>
            <person name="Lang D."/>
            <person name="Vosolsobe S."/>
            <person name="Rombauts S."/>
            <person name="Wilhelmsson P.K.I."/>
            <person name="Janitza P."/>
            <person name="Kern R."/>
            <person name="Heyl A."/>
            <person name="Rumpler F."/>
            <person name="Villalobos L.I.A.C."/>
            <person name="Clay J.M."/>
            <person name="Skokan R."/>
            <person name="Toyoda A."/>
            <person name="Suzuki Y."/>
            <person name="Kagoshima H."/>
            <person name="Schijlen E."/>
            <person name="Tajeshwar N."/>
            <person name="Catarino B."/>
            <person name="Hetherington A.J."/>
            <person name="Saltykova A."/>
            <person name="Bonnot C."/>
            <person name="Breuninger H."/>
            <person name="Symeonidi A."/>
            <person name="Radhakrishnan G.V."/>
            <person name="Van Nieuwerburgh F."/>
            <person name="Deforce D."/>
            <person name="Chang C."/>
            <person name="Karol K.G."/>
            <person name="Hedrich R."/>
            <person name="Ulvskov P."/>
            <person name="Glockner G."/>
            <person name="Delwiche C.F."/>
            <person name="Petrasek J."/>
            <person name="Van de Peer Y."/>
            <person name="Friml J."/>
            <person name="Beilby M."/>
            <person name="Dolan L."/>
            <person name="Kohara Y."/>
            <person name="Sugano S."/>
            <person name="Fujiyama A."/>
            <person name="Delaux P.-M."/>
            <person name="Quint M."/>
            <person name="TheiBen G."/>
            <person name="Hagemann M."/>
            <person name="Harholt J."/>
            <person name="Dunand C."/>
            <person name="Zachgo S."/>
            <person name="Langdale J."/>
            <person name="Maumus F."/>
            <person name="Straeten D.V.D."/>
            <person name="Gould S.B."/>
            <person name="Rensing S.A."/>
        </authorList>
    </citation>
    <scope>NUCLEOTIDE SEQUENCE [LARGE SCALE GENOMIC DNA]</scope>
    <source>
        <strain evidence="2 3">S276</strain>
    </source>
</reference>
<organism evidence="2 3">
    <name type="scientific">Chara braunii</name>
    <name type="common">Braun's stonewort</name>
    <dbReference type="NCBI Taxonomy" id="69332"/>
    <lineage>
        <taxon>Eukaryota</taxon>
        <taxon>Viridiplantae</taxon>
        <taxon>Streptophyta</taxon>
        <taxon>Charophyceae</taxon>
        <taxon>Charales</taxon>
        <taxon>Characeae</taxon>
        <taxon>Chara</taxon>
    </lineage>
</organism>
<proteinExistence type="predicted"/>
<dbReference type="Gramene" id="GBG86335">
    <property type="protein sequence ID" value="GBG86335"/>
    <property type="gene ID" value="CBR_g41329"/>
</dbReference>